<protein>
    <recommendedName>
        <fullName evidence="1">STAS domain-containing protein</fullName>
    </recommendedName>
</protein>
<organism evidence="2 3">
    <name type="scientific">Pseudonocardia alni</name>
    <name type="common">Amycolata alni</name>
    <dbReference type="NCBI Taxonomy" id="33907"/>
    <lineage>
        <taxon>Bacteria</taxon>
        <taxon>Bacillati</taxon>
        <taxon>Actinomycetota</taxon>
        <taxon>Actinomycetes</taxon>
        <taxon>Pseudonocardiales</taxon>
        <taxon>Pseudonocardiaceae</taxon>
        <taxon>Pseudonocardia</taxon>
    </lineage>
</organism>
<reference evidence="2 3" key="1">
    <citation type="submission" date="2017-11" db="EMBL/GenBank/DDBJ databases">
        <title>Sequencing the genomes of 1000 actinobacteria strains.</title>
        <authorList>
            <person name="Klenk H.-P."/>
        </authorList>
    </citation>
    <scope>NUCLEOTIDE SEQUENCE [LARGE SCALE GENOMIC DNA]</scope>
    <source>
        <strain evidence="2 3">DSM 44104</strain>
    </source>
</reference>
<evidence type="ECO:0000259" key="1">
    <source>
        <dbReference type="PROSITE" id="PS50801"/>
    </source>
</evidence>
<dbReference type="InterPro" id="IPR036513">
    <property type="entry name" value="STAS_dom_sf"/>
</dbReference>
<evidence type="ECO:0000313" key="3">
    <source>
        <dbReference type="Proteomes" id="UP000232453"/>
    </source>
</evidence>
<dbReference type="Pfam" id="PF01740">
    <property type="entry name" value="STAS"/>
    <property type="match status" value="1"/>
</dbReference>
<accession>A0AA44ULQ7</accession>
<dbReference type="InterPro" id="IPR002645">
    <property type="entry name" value="STAS_dom"/>
</dbReference>
<sequence>MTHPHDGTTVIRTRGHLDSASGGRLLRLLDAEIEMARTGHRRLDIVVIDVSASDTISRGGPEALGHALHACSRRRIGFAVAGTFDLRFLSPAAQRRLAALTWYPTVEVAITSVTGRR</sequence>
<dbReference type="AlphaFoldDB" id="A0AA44ULQ7"/>
<feature type="domain" description="STAS" evidence="1">
    <location>
        <begin position="1"/>
        <end position="64"/>
    </location>
</feature>
<evidence type="ECO:0000313" key="2">
    <source>
        <dbReference type="EMBL" id="PKB29672.1"/>
    </source>
</evidence>
<comment type="caution">
    <text evidence="2">The sequence shown here is derived from an EMBL/GenBank/DDBJ whole genome shotgun (WGS) entry which is preliminary data.</text>
</comment>
<dbReference type="Gene3D" id="3.30.750.24">
    <property type="entry name" value="STAS domain"/>
    <property type="match status" value="1"/>
</dbReference>
<proteinExistence type="predicted"/>
<gene>
    <name evidence="2" type="ORF">ATL51_1309</name>
</gene>
<dbReference type="SUPFAM" id="SSF52091">
    <property type="entry name" value="SpoIIaa-like"/>
    <property type="match status" value="1"/>
</dbReference>
<dbReference type="Proteomes" id="UP000232453">
    <property type="component" value="Unassembled WGS sequence"/>
</dbReference>
<dbReference type="EMBL" id="PHUJ01000003">
    <property type="protein sequence ID" value="PKB29672.1"/>
    <property type="molecule type" value="Genomic_DNA"/>
</dbReference>
<name>A0AA44ULQ7_PSEA5</name>
<dbReference type="PROSITE" id="PS50801">
    <property type="entry name" value="STAS"/>
    <property type="match status" value="1"/>
</dbReference>